<proteinExistence type="predicted"/>
<evidence type="ECO:0000313" key="1">
    <source>
        <dbReference type="EMBL" id="AWY96872.1"/>
    </source>
</evidence>
<dbReference type="AlphaFoldDB" id="A0A2Z4U751"/>
<evidence type="ECO:0000313" key="2">
    <source>
        <dbReference type="Proteomes" id="UP000250003"/>
    </source>
</evidence>
<sequence length="294" mass="33515">MHSYLKAIGFSDITDKKELDAILKEVIQMYDEKIVIEDSRHRLFAELSKMFGCDFGITVCGEYDENNEFQMEYYFPYFRGTGVTLREQVSIEKHAGKESFAGACDDMRIGVTIIFYLQNAGEYLTQRGRGNFSGGAYSVTLSGLARTGTILLPVWKSEGQEIQNRMDAANRGRLIAAAKNGDEEAMESLTIEDMDTYAMISKRIENEDIYSIVDTYFMPYGMECDLYSIMGEILECSKMHNVRTEEAVYEMRIACNDIELDVCINEKDLMGIPEVGRRFKGVVWLQGYVEFGMM</sequence>
<gene>
    <name evidence="1" type="ORF">DQQ01_00350</name>
</gene>
<protein>
    <submittedName>
        <fullName evidence="1">DUF3881 domain-containing protein</fullName>
    </submittedName>
</protein>
<dbReference type="KEGG" id="blau:DQQ01_00350"/>
<accession>A0A2Z4U751</accession>
<keyword evidence="2" id="KW-1185">Reference proteome</keyword>
<organism evidence="1 2">
    <name type="scientific">Blautia argi</name>
    <dbReference type="NCBI Taxonomy" id="1912897"/>
    <lineage>
        <taxon>Bacteria</taxon>
        <taxon>Bacillati</taxon>
        <taxon>Bacillota</taxon>
        <taxon>Clostridia</taxon>
        <taxon>Lachnospirales</taxon>
        <taxon>Lachnospiraceae</taxon>
        <taxon>Blautia</taxon>
    </lineage>
</organism>
<dbReference type="EMBL" id="CP030280">
    <property type="protein sequence ID" value="AWY96872.1"/>
    <property type="molecule type" value="Genomic_DNA"/>
</dbReference>
<reference evidence="2" key="1">
    <citation type="submission" date="2018-06" db="EMBL/GenBank/DDBJ databases">
        <title>Description of Blautia argi sp. nov., a new anaerobic isolated from dog feces.</title>
        <authorList>
            <person name="Chang Y.-H."/>
            <person name="Paek J."/>
            <person name="Shin Y."/>
        </authorList>
    </citation>
    <scope>NUCLEOTIDE SEQUENCE [LARGE SCALE GENOMIC DNA]</scope>
    <source>
        <strain evidence="2">KCTC 15426</strain>
    </source>
</reference>
<name>A0A2Z4U751_9FIRM</name>
<dbReference type="Proteomes" id="UP000250003">
    <property type="component" value="Chromosome"/>
</dbReference>
<dbReference type="OrthoDB" id="9774037at2"/>
<dbReference type="InterPro" id="IPR024541">
    <property type="entry name" value="DUF3881"/>
</dbReference>
<dbReference type="RefSeq" id="WP_111917744.1">
    <property type="nucleotide sequence ID" value="NZ_CAUWHR010000027.1"/>
</dbReference>
<dbReference type="Pfam" id="PF12997">
    <property type="entry name" value="DUF3881"/>
    <property type="match status" value="1"/>
</dbReference>